<evidence type="ECO:0000256" key="1">
    <source>
        <dbReference type="ARBA" id="ARBA00006479"/>
    </source>
</evidence>
<proteinExistence type="inferred from homology"/>
<comment type="similarity">
    <text evidence="1">Belongs to the ROK (NagC/XylR) family.</text>
</comment>
<evidence type="ECO:0000313" key="3">
    <source>
        <dbReference type="Proteomes" id="UP000435304"/>
    </source>
</evidence>
<dbReference type="Gene3D" id="3.30.420.40">
    <property type="match status" value="2"/>
</dbReference>
<comment type="caution">
    <text evidence="2">The sequence shown here is derived from an EMBL/GenBank/DDBJ whole genome shotgun (WGS) entry which is preliminary data.</text>
</comment>
<dbReference type="InterPro" id="IPR000600">
    <property type="entry name" value="ROK"/>
</dbReference>
<gene>
    <name evidence="2" type="ORF">GC722_15710</name>
</gene>
<organism evidence="2 3">
    <name type="scientific">Auraticoccus cholistanensis</name>
    <dbReference type="NCBI Taxonomy" id="2656650"/>
    <lineage>
        <taxon>Bacteria</taxon>
        <taxon>Bacillati</taxon>
        <taxon>Actinomycetota</taxon>
        <taxon>Actinomycetes</taxon>
        <taxon>Propionibacteriales</taxon>
        <taxon>Propionibacteriaceae</taxon>
        <taxon>Auraticoccus</taxon>
    </lineage>
</organism>
<dbReference type="InterPro" id="IPR043129">
    <property type="entry name" value="ATPase_NBD"/>
</dbReference>
<dbReference type="PANTHER" id="PTHR18964:SF169">
    <property type="entry name" value="N-ACETYLMANNOSAMINE KINASE"/>
    <property type="match status" value="1"/>
</dbReference>
<reference evidence="2 3" key="1">
    <citation type="submission" date="2019-12" db="EMBL/GenBank/DDBJ databases">
        <title>Auraticoccus cholistani sp. nov., an actinomycete isolated from soil of Cholistan desert.</title>
        <authorList>
            <person name="Cheema M.T."/>
        </authorList>
    </citation>
    <scope>NUCLEOTIDE SEQUENCE [LARGE SCALE GENOMIC DNA]</scope>
    <source>
        <strain evidence="2 3">F435</strain>
    </source>
</reference>
<sequence>MAAGDDAAVLAVDVGGTKVAAAVVAPDGTVLAEDVVPTGRDADPEAIWAPVGAMVDRLLRGTDAPLGDEVRVGIGSAGPVHGPEGQVSPVNVAAWRRYPLRDRVLAAAVAATGRPAVGVLVGDGHCIAVGERWLGAGRDVTTMVGMVISTGIGGGAVIDDRLFAGRSGNALHIGHTSVNFLGERCPCGAHGCVEMYARGPAMVAAAQSQGWVGEDAEQLTADARAGHPVAVQAIETGMRALAAGVAELAANLDVTTFVVGGGVSKAGEVVFEPLRRHLRDFAVMHYVSDVEIRPAELENAGLLGAAAVALALSGHGPLRQAPAWDRLEPRYDRAADRAVAGA</sequence>
<dbReference type="SUPFAM" id="SSF53067">
    <property type="entry name" value="Actin-like ATPase domain"/>
    <property type="match status" value="1"/>
</dbReference>
<dbReference type="Pfam" id="PF00480">
    <property type="entry name" value="ROK"/>
    <property type="match status" value="1"/>
</dbReference>
<dbReference type="EMBL" id="WPCU01000010">
    <property type="protein sequence ID" value="MVA77454.1"/>
    <property type="molecule type" value="Genomic_DNA"/>
</dbReference>
<dbReference type="PANTHER" id="PTHR18964">
    <property type="entry name" value="ROK (REPRESSOR, ORF, KINASE) FAMILY"/>
    <property type="match status" value="1"/>
</dbReference>
<keyword evidence="3" id="KW-1185">Reference proteome</keyword>
<protein>
    <submittedName>
        <fullName evidence="2">ROK family protein</fullName>
    </submittedName>
</protein>
<accession>A0A6A9UZJ5</accession>
<name>A0A6A9UZJ5_9ACTN</name>
<evidence type="ECO:0000313" key="2">
    <source>
        <dbReference type="EMBL" id="MVA77454.1"/>
    </source>
</evidence>
<dbReference type="Proteomes" id="UP000435304">
    <property type="component" value="Unassembled WGS sequence"/>
</dbReference>
<dbReference type="AlphaFoldDB" id="A0A6A9UZJ5"/>